<evidence type="ECO:0000259" key="15">
    <source>
        <dbReference type="Pfam" id="PF02953"/>
    </source>
</evidence>
<gene>
    <name evidence="16" type="ORF">SBOR_9293</name>
</gene>
<dbReference type="Proteomes" id="UP000019487">
    <property type="component" value="Unassembled WGS sequence"/>
</dbReference>
<evidence type="ECO:0000313" key="17">
    <source>
        <dbReference type="Proteomes" id="UP000019487"/>
    </source>
</evidence>
<dbReference type="GO" id="GO:0005743">
    <property type="term" value="C:mitochondrial inner membrane"/>
    <property type="evidence" value="ECO:0007669"/>
    <property type="project" value="UniProtKB-SubCell"/>
</dbReference>
<sequence length="97" mass="10595">MDSLTNAFASSDPKTAIMNQIRQEAAMNNARQLIEKVNEHCFEKCVPKPGSSLSSGETTCFTQCMEKYMSAWSTVSKQYIARLQKESTSGGAAGGMF</sequence>
<keyword evidence="11 14" id="KW-0143">Chaperone</keyword>
<evidence type="ECO:0000256" key="6">
    <source>
        <dbReference type="ARBA" id="ARBA00022833"/>
    </source>
</evidence>
<evidence type="ECO:0000256" key="12">
    <source>
        <dbReference type="ARBA" id="ARBA00025151"/>
    </source>
</evidence>
<evidence type="ECO:0000256" key="4">
    <source>
        <dbReference type="ARBA" id="ARBA00022723"/>
    </source>
</evidence>
<evidence type="ECO:0000313" key="16">
    <source>
        <dbReference type="EMBL" id="ESZ90323.1"/>
    </source>
</evidence>
<evidence type="ECO:0000256" key="9">
    <source>
        <dbReference type="ARBA" id="ARBA00023128"/>
    </source>
</evidence>
<dbReference type="GO" id="GO:0042719">
    <property type="term" value="C:mitochondrial intermembrane space chaperone complex"/>
    <property type="evidence" value="ECO:0007669"/>
    <property type="project" value="UniProtKB-ARBA"/>
</dbReference>
<feature type="domain" description="Tim10-like" evidence="15">
    <location>
        <begin position="19"/>
        <end position="80"/>
    </location>
</feature>
<dbReference type="InterPro" id="IPR004217">
    <property type="entry name" value="Tim10-like"/>
</dbReference>
<evidence type="ECO:0000256" key="7">
    <source>
        <dbReference type="ARBA" id="ARBA00022927"/>
    </source>
</evidence>
<keyword evidence="5 14" id="KW-0999">Mitochondrion inner membrane</keyword>
<keyword evidence="7 14" id="KW-0653">Protein transport</keyword>
<evidence type="ECO:0000256" key="2">
    <source>
        <dbReference type="ARBA" id="ARBA00006720"/>
    </source>
</evidence>
<accession>W9C3R6</accession>
<name>W9C3R6_SCLBF</name>
<comment type="domain">
    <text evidence="14">The twin CX3C motif contains 4 conserved Cys residues that form 2 disulfide bonds in the mitochondrial intermembrane space.</text>
</comment>
<dbReference type="GO" id="GO:0045039">
    <property type="term" value="P:protein insertion into mitochondrial inner membrane"/>
    <property type="evidence" value="ECO:0007669"/>
    <property type="project" value="UniProtKB-ARBA"/>
</dbReference>
<keyword evidence="9 14" id="KW-0496">Mitochondrion</keyword>
<evidence type="ECO:0000256" key="10">
    <source>
        <dbReference type="ARBA" id="ARBA00023157"/>
    </source>
</evidence>
<protein>
    <recommendedName>
        <fullName evidence="14">Mitochondrial import inner membrane translocase subunit</fullName>
    </recommendedName>
</protein>
<keyword evidence="4" id="KW-0479">Metal-binding</keyword>
<keyword evidence="17" id="KW-1185">Reference proteome</keyword>
<comment type="function">
    <text evidence="12">Mitochondrial intermembrane chaperone that participates in the import and insertion of some multi-pass transmembrane proteins into the mitochondrial inner membrane. Also required for the transfer of beta-barrel precursors from the TOM complex to the sorting and assembly machinery (SAM complex) of the outer membrane. Acts as a chaperone-like protein that protects the hydrophobic precursors from aggregation and guide them through the mitochondrial intermembrane space. The TIM8-TIM13 complex is non essential and only mediates the import of few proteins, while the predominant TIM9-TIM10 70 kDa complex is crucial and mediates the import of much more proteins.</text>
</comment>
<reference evidence="16 17" key="1">
    <citation type="journal article" date="2014" name="Genome Announc.">
        <title>Draft genome sequence of Sclerotinia borealis, a psychrophilic plant pathogenic fungus.</title>
        <authorList>
            <person name="Mardanov A.V."/>
            <person name="Beletsky A.V."/>
            <person name="Kadnikov V.V."/>
            <person name="Ignatov A.N."/>
            <person name="Ravin N.V."/>
        </authorList>
    </citation>
    <scope>NUCLEOTIDE SEQUENCE [LARGE SCALE GENOMIC DNA]</scope>
    <source>
        <strain evidence="17">F-4157</strain>
    </source>
</reference>
<keyword evidence="10 14" id="KW-1015">Disulfide bond</keyword>
<dbReference type="GO" id="GO:0046872">
    <property type="term" value="F:metal ion binding"/>
    <property type="evidence" value="ECO:0007669"/>
    <property type="project" value="UniProtKB-KW"/>
</dbReference>
<comment type="similarity">
    <text evidence="2 14">Belongs to the small Tim family.</text>
</comment>
<dbReference type="OrthoDB" id="7813104at2759"/>
<dbReference type="Pfam" id="PF02953">
    <property type="entry name" value="zf-Tim10_DDP"/>
    <property type="match status" value="1"/>
</dbReference>
<dbReference type="SUPFAM" id="SSF144122">
    <property type="entry name" value="Tim10-like"/>
    <property type="match status" value="1"/>
</dbReference>
<dbReference type="STRING" id="1432307.W9C3R6"/>
<keyword evidence="5 14" id="KW-0472">Membrane</keyword>
<evidence type="ECO:0000256" key="3">
    <source>
        <dbReference type="ARBA" id="ARBA00022448"/>
    </source>
</evidence>
<dbReference type="Gene3D" id="1.10.287.810">
    <property type="entry name" value="Mitochondrial import inner membrane translocase subunit tim13 like domains"/>
    <property type="match status" value="1"/>
</dbReference>
<dbReference type="GO" id="GO:0015031">
    <property type="term" value="P:protein transport"/>
    <property type="evidence" value="ECO:0007669"/>
    <property type="project" value="UniProtKB-KW"/>
</dbReference>
<dbReference type="AlphaFoldDB" id="W9C3R6"/>
<keyword evidence="6" id="KW-0862">Zinc</keyword>
<evidence type="ECO:0000256" key="8">
    <source>
        <dbReference type="ARBA" id="ARBA00023010"/>
    </source>
</evidence>
<dbReference type="FunFam" id="1.10.287.810:FF:000001">
    <property type="entry name" value="mitochondrial import inner membrane translocase subunit TIM13"/>
    <property type="match status" value="1"/>
</dbReference>
<evidence type="ECO:0000256" key="1">
    <source>
        <dbReference type="ARBA" id="ARBA00004137"/>
    </source>
</evidence>
<evidence type="ECO:0000256" key="13">
    <source>
        <dbReference type="ARBA" id="ARBA00025862"/>
    </source>
</evidence>
<dbReference type="HOGENOM" id="CLU_141397_0_0_1"/>
<proteinExistence type="inferred from homology"/>
<keyword evidence="3 14" id="KW-0813">Transport</keyword>
<dbReference type="InterPro" id="IPR035427">
    <property type="entry name" value="Tim10-like_dom_sf"/>
</dbReference>
<organism evidence="16 17">
    <name type="scientific">Sclerotinia borealis (strain F-4128)</name>
    <dbReference type="NCBI Taxonomy" id="1432307"/>
    <lineage>
        <taxon>Eukaryota</taxon>
        <taxon>Fungi</taxon>
        <taxon>Dikarya</taxon>
        <taxon>Ascomycota</taxon>
        <taxon>Pezizomycotina</taxon>
        <taxon>Leotiomycetes</taxon>
        <taxon>Helotiales</taxon>
        <taxon>Sclerotiniaceae</taxon>
        <taxon>Sclerotinia</taxon>
    </lineage>
</organism>
<comment type="subcellular location">
    <subcellularLocation>
        <location evidence="1 14">Mitochondrion inner membrane</location>
        <topology evidence="1 14">Peripheral membrane protein</topology>
        <orientation evidence="1 14">Intermembrane side</orientation>
    </subcellularLocation>
</comment>
<evidence type="ECO:0000256" key="5">
    <source>
        <dbReference type="ARBA" id="ARBA00022792"/>
    </source>
</evidence>
<evidence type="ECO:0000256" key="14">
    <source>
        <dbReference type="RuleBase" id="RU367043"/>
    </source>
</evidence>
<dbReference type="EMBL" id="AYSA01000652">
    <property type="protein sequence ID" value="ESZ90323.1"/>
    <property type="molecule type" value="Genomic_DNA"/>
</dbReference>
<evidence type="ECO:0000256" key="11">
    <source>
        <dbReference type="ARBA" id="ARBA00023186"/>
    </source>
</evidence>
<comment type="caution">
    <text evidence="16">The sequence shown here is derived from an EMBL/GenBank/DDBJ whole genome shotgun (WGS) entry which is preliminary data.</text>
</comment>
<comment type="subunit">
    <text evidence="13">Heterohexamer; composed of 3 copies of TIM8 and 3 copies of TIM13, named soluble 70 kDa complex. Associates with the TIM22 complex, whose core is composed of TIM22 and TIM54. Interacts with the transmembrane regions of multi-pass transmembrane proteins in transit.</text>
</comment>
<keyword evidence="8 14" id="KW-0811">Translocation</keyword>